<evidence type="ECO:0000313" key="4">
    <source>
        <dbReference type="Proteomes" id="UP001626550"/>
    </source>
</evidence>
<organism evidence="3 4">
    <name type="scientific">Cichlidogyrus casuarinus</name>
    <dbReference type="NCBI Taxonomy" id="1844966"/>
    <lineage>
        <taxon>Eukaryota</taxon>
        <taxon>Metazoa</taxon>
        <taxon>Spiralia</taxon>
        <taxon>Lophotrochozoa</taxon>
        <taxon>Platyhelminthes</taxon>
        <taxon>Monogenea</taxon>
        <taxon>Monopisthocotylea</taxon>
        <taxon>Dactylogyridea</taxon>
        <taxon>Ancyrocephalidae</taxon>
        <taxon>Cichlidogyrus</taxon>
    </lineage>
</organism>
<feature type="domain" description="PIH1D1/2/3 CS-like" evidence="2">
    <location>
        <begin position="260"/>
        <end position="330"/>
    </location>
</feature>
<dbReference type="Pfam" id="PF18201">
    <property type="entry name" value="PIH1_CS"/>
    <property type="match status" value="1"/>
</dbReference>
<keyword evidence="4" id="KW-1185">Reference proteome</keyword>
<gene>
    <name evidence="3" type="primary">PIH1D2</name>
    <name evidence="3" type="ORF">Ciccas_003255</name>
</gene>
<comment type="caution">
    <text evidence="3">The sequence shown here is derived from an EMBL/GenBank/DDBJ whole genome shotgun (WGS) entry which is preliminary data.</text>
</comment>
<dbReference type="InterPro" id="IPR041442">
    <property type="entry name" value="PIH1D1/2/3_CS-like"/>
</dbReference>
<proteinExistence type="inferred from homology"/>
<accession>A0ABD2QEW1</accession>
<dbReference type="AlphaFoldDB" id="A0ABD2QEW1"/>
<comment type="similarity">
    <text evidence="1">Belongs to the PIH1 family.</text>
</comment>
<name>A0ABD2QEW1_9PLAT</name>
<dbReference type="EMBL" id="JBJKFK010000289">
    <property type="protein sequence ID" value="KAL3318083.1"/>
    <property type="molecule type" value="Genomic_DNA"/>
</dbReference>
<sequence length="337" mass="38514">MIIKNIVTRMNETKLNSSLNPNEIWAMLDRLQQSEPQKYREFVKKQIEEGSRRLSKPKFRFAIELQTKSHNFRYLVIVYVEWSSIPTEVENSESLPMRASALLDSDSSSKKIVILSFNQKVIDQHLETKDDANQLLWLGAIYCHNELAIETILSHEVMHSDSPSTPFMIKTNSFISEEDICKAFGIDSSLFEYQLAEKIVKNEDIDISDMVNSASQKYEEEGRLTEENLLIPGNKTKKSPNLIEELNANLIEWSYFFTTQREDSIKFLSLAFKLPGIHSISEVEIDISKDTILMNVVNFDPLSIKLPCSIVTSSAKAKLNTKKEILHVIAQTLPGHV</sequence>
<evidence type="ECO:0000259" key="2">
    <source>
        <dbReference type="Pfam" id="PF18201"/>
    </source>
</evidence>
<evidence type="ECO:0000313" key="3">
    <source>
        <dbReference type="EMBL" id="KAL3318083.1"/>
    </source>
</evidence>
<protein>
    <submittedName>
        <fullName evidence="3">PIH1 domain-containing protein 2</fullName>
    </submittedName>
</protein>
<reference evidence="3 4" key="1">
    <citation type="submission" date="2024-11" db="EMBL/GenBank/DDBJ databases">
        <title>Adaptive evolution of stress response genes in parasites aligns with host niche diversity.</title>
        <authorList>
            <person name="Hahn C."/>
            <person name="Resl P."/>
        </authorList>
    </citation>
    <scope>NUCLEOTIDE SEQUENCE [LARGE SCALE GENOMIC DNA]</scope>
    <source>
        <strain evidence="3">EGGRZ-B1_66</strain>
        <tissue evidence="3">Body</tissue>
    </source>
</reference>
<evidence type="ECO:0000256" key="1">
    <source>
        <dbReference type="ARBA" id="ARBA00008511"/>
    </source>
</evidence>
<dbReference type="Proteomes" id="UP001626550">
    <property type="component" value="Unassembled WGS sequence"/>
</dbReference>